<dbReference type="RefSeq" id="WP_013786002.1">
    <property type="nucleotide sequence ID" value="NC_015554.1"/>
</dbReference>
<keyword evidence="5" id="KW-1185">Reference proteome</keyword>
<dbReference type="PANTHER" id="PTHR42796:SF4">
    <property type="entry name" value="FUMARYLACETOACETATE HYDROLASE DOMAIN-CONTAINING PROTEIN 2A"/>
    <property type="match status" value="1"/>
</dbReference>
<proteinExistence type="inferred from homology"/>
<gene>
    <name evidence="4" type="ordered locus">ambt_17950</name>
</gene>
<protein>
    <submittedName>
        <fullName evidence="4">2-hydroxyhepta-2,4-diene-1,7-dioate isomerase</fullName>
    </submittedName>
</protein>
<dbReference type="HOGENOM" id="CLU_028458_3_1_6"/>
<evidence type="ECO:0000259" key="3">
    <source>
        <dbReference type="Pfam" id="PF01557"/>
    </source>
</evidence>
<evidence type="ECO:0000313" key="5">
    <source>
        <dbReference type="Proteomes" id="UP000000683"/>
    </source>
</evidence>
<dbReference type="OrthoDB" id="9805307at2"/>
<reference evidence="4 5" key="1">
    <citation type="journal article" date="2011" name="J. Bacteriol.">
        <title>Complete genome sequence of the polycyclic aromatic hydrocarbon-degrading bacterium Alteromonas sp. strain SN2.</title>
        <authorList>
            <person name="Jin H.M."/>
            <person name="Jeong H."/>
            <person name="Moon E.J."/>
            <person name="Math R.K."/>
            <person name="Lee K."/>
            <person name="Kim H.J."/>
            <person name="Jeon C.O."/>
            <person name="Oh T.K."/>
            <person name="Kim J.F."/>
        </authorList>
    </citation>
    <scope>NUCLEOTIDE SEQUENCE [LARGE SCALE GENOMIC DNA]</scope>
    <source>
        <strain evidence="5">JCM 17741 / KACC 18427 / KCTC 11700BP / SN2</strain>
    </source>
</reference>
<comment type="similarity">
    <text evidence="1">Belongs to the FAH family.</text>
</comment>
<organism evidence="4 5">
    <name type="scientific">Alteromonas naphthalenivorans</name>
    <dbReference type="NCBI Taxonomy" id="715451"/>
    <lineage>
        <taxon>Bacteria</taxon>
        <taxon>Pseudomonadati</taxon>
        <taxon>Pseudomonadota</taxon>
        <taxon>Gammaproteobacteria</taxon>
        <taxon>Alteromonadales</taxon>
        <taxon>Alteromonadaceae</taxon>
        <taxon>Alteromonas/Salinimonas group</taxon>
        <taxon>Alteromonas</taxon>
    </lineage>
</organism>
<dbReference type="GO" id="GO:0016853">
    <property type="term" value="F:isomerase activity"/>
    <property type="evidence" value="ECO:0007669"/>
    <property type="project" value="UniProtKB-KW"/>
</dbReference>
<dbReference type="eggNOG" id="COG0179">
    <property type="taxonomic scope" value="Bacteria"/>
</dbReference>
<dbReference type="PANTHER" id="PTHR42796">
    <property type="entry name" value="FUMARYLACETOACETATE HYDROLASE DOMAIN-CONTAINING PROTEIN 2A-RELATED"/>
    <property type="match status" value="1"/>
</dbReference>
<keyword evidence="2" id="KW-0479">Metal-binding</keyword>
<dbReference type="KEGG" id="alt:ambt_17950"/>
<dbReference type="InterPro" id="IPR011234">
    <property type="entry name" value="Fumarylacetoacetase-like_C"/>
</dbReference>
<dbReference type="EMBL" id="CP002339">
    <property type="protein sequence ID" value="AEF05089.1"/>
    <property type="molecule type" value="Genomic_DNA"/>
</dbReference>
<name>F5ZFF4_ALTNA</name>
<dbReference type="GO" id="GO:0046872">
    <property type="term" value="F:metal ion binding"/>
    <property type="evidence" value="ECO:0007669"/>
    <property type="project" value="UniProtKB-KW"/>
</dbReference>
<dbReference type="AlphaFoldDB" id="F5ZFF4"/>
<dbReference type="SUPFAM" id="SSF56529">
    <property type="entry name" value="FAH"/>
    <property type="match status" value="1"/>
</dbReference>
<feature type="domain" description="Fumarylacetoacetase-like C-terminal" evidence="3">
    <location>
        <begin position="66"/>
        <end position="284"/>
    </location>
</feature>
<dbReference type="Pfam" id="PF01557">
    <property type="entry name" value="FAA_hydrolase"/>
    <property type="match status" value="1"/>
</dbReference>
<evidence type="ECO:0000256" key="2">
    <source>
        <dbReference type="ARBA" id="ARBA00022723"/>
    </source>
</evidence>
<sequence length="287" mass="31730">MGPVPLQNLSDIVDLDGTLFNQVKNLVKRLENYDPGPQKLLQSNNAFHDASTVRYSPILRPHVLLACGMAYKDHMREMNTPIPKKPAGFLKSPNSIIANGDPIILPSTDPNMVDFECELACVIGRPLYNVQPEDVLKHIAGFTMINELGSRSHVRAWLNAMEGTNPKECIELFMATAQDKQLPSFCPMGPVIETFDTFGDVNQFSIETKLNGEIMQSADSSDLIFTIAESLAYFSRWYKLMPGDVYSTGSPYGVGYARTPQRLLRDGDIIEVSCPKIGCLSNPVISA</sequence>
<dbReference type="InterPro" id="IPR051121">
    <property type="entry name" value="FAH"/>
</dbReference>
<evidence type="ECO:0000256" key="1">
    <source>
        <dbReference type="ARBA" id="ARBA00010211"/>
    </source>
</evidence>
<dbReference type="GO" id="GO:0044281">
    <property type="term" value="P:small molecule metabolic process"/>
    <property type="evidence" value="ECO:0007669"/>
    <property type="project" value="UniProtKB-ARBA"/>
</dbReference>
<keyword evidence="4" id="KW-0413">Isomerase</keyword>
<dbReference type="InterPro" id="IPR036663">
    <property type="entry name" value="Fumarylacetoacetase_C_sf"/>
</dbReference>
<dbReference type="Proteomes" id="UP000000683">
    <property type="component" value="Chromosome"/>
</dbReference>
<accession>F5ZFF4</accession>
<dbReference type="Gene3D" id="3.90.850.10">
    <property type="entry name" value="Fumarylacetoacetase-like, C-terminal domain"/>
    <property type="match status" value="1"/>
</dbReference>
<evidence type="ECO:0000313" key="4">
    <source>
        <dbReference type="EMBL" id="AEF05089.1"/>
    </source>
</evidence>